<comment type="similarity">
    <text evidence="1">Belongs to the NAD(P)-dependent epimerase/dehydratase family.</text>
</comment>
<feature type="region of interest" description="Disordered" evidence="4">
    <location>
        <begin position="1"/>
        <end position="29"/>
    </location>
</feature>
<keyword evidence="3" id="KW-0413">Isomerase</keyword>
<comment type="caution">
    <text evidence="8">The sequence shown here is derived from an EMBL/GenBank/DDBJ whole genome shotgun (WGS) entry which is preliminary data.</text>
</comment>
<dbReference type="Gene3D" id="3.40.50.720">
    <property type="entry name" value="NAD(P)-binding Rossmann-like Domain"/>
    <property type="match status" value="2"/>
</dbReference>
<accession>A0A199VQ98</accession>
<evidence type="ECO:0000313" key="8">
    <source>
        <dbReference type="EMBL" id="OAY79096.1"/>
    </source>
</evidence>
<feature type="domain" description="NAD(P)-binding" evidence="7">
    <location>
        <begin position="103"/>
        <end position="197"/>
    </location>
</feature>
<dbReference type="EMBL" id="LSRQ01001133">
    <property type="protein sequence ID" value="OAY79096.1"/>
    <property type="molecule type" value="Genomic_DNA"/>
</dbReference>
<feature type="domain" description="NAD-dependent epimerase/dehydratase" evidence="6">
    <location>
        <begin position="272"/>
        <end position="325"/>
    </location>
</feature>
<keyword evidence="2" id="KW-0520">NAD</keyword>
<proteinExistence type="inferred from homology"/>
<dbReference type="AlphaFoldDB" id="A0A199VQ98"/>
<evidence type="ECO:0000259" key="7">
    <source>
        <dbReference type="Pfam" id="PF16363"/>
    </source>
</evidence>
<evidence type="ECO:0000259" key="6">
    <source>
        <dbReference type="Pfam" id="PF01370"/>
    </source>
</evidence>
<dbReference type="STRING" id="4615.A0A199VQ98"/>
<dbReference type="SUPFAM" id="SSF51735">
    <property type="entry name" value="NAD(P)-binding Rossmann-fold domains"/>
    <property type="match status" value="1"/>
</dbReference>
<evidence type="ECO:0000256" key="4">
    <source>
        <dbReference type="SAM" id="MobiDB-lite"/>
    </source>
</evidence>
<protein>
    <submittedName>
        <fullName evidence="8">UDP-glucuronate 4-epimerase 1</fullName>
    </submittedName>
</protein>
<keyword evidence="5" id="KW-0472">Membrane</keyword>
<organism evidence="8 9">
    <name type="scientific">Ananas comosus</name>
    <name type="common">Pineapple</name>
    <name type="synonym">Ananas ananas</name>
    <dbReference type="NCBI Taxonomy" id="4615"/>
    <lineage>
        <taxon>Eukaryota</taxon>
        <taxon>Viridiplantae</taxon>
        <taxon>Streptophyta</taxon>
        <taxon>Embryophyta</taxon>
        <taxon>Tracheophyta</taxon>
        <taxon>Spermatophyta</taxon>
        <taxon>Magnoliopsida</taxon>
        <taxon>Liliopsida</taxon>
        <taxon>Poales</taxon>
        <taxon>Bromeliaceae</taxon>
        <taxon>Bromelioideae</taxon>
        <taxon>Ananas</taxon>
    </lineage>
</organism>
<dbReference type="PRINTS" id="PR01713">
    <property type="entry name" value="NUCEPIMERASE"/>
</dbReference>
<dbReference type="GO" id="GO:0016853">
    <property type="term" value="F:isomerase activity"/>
    <property type="evidence" value="ECO:0007669"/>
    <property type="project" value="UniProtKB-KW"/>
</dbReference>
<dbReference type="Pfam" id="PF01370">
    <property type="entry name" value="Epimerase"/>
    <property type="match status" value="1"/>
</dbReference>
<reference evidence="8 9" key="1">
    <citation type="journal article" date="2016" name="DNA Res.">
        <title>The draft genome of MD-2 pineapple using hybrid error correction of long reads.</title>
        <authorList>
            <person name="Redwan R.M."/>
            <person name="Saidin A."/>
            <person name="Kumar S.V."/>
        </authorList>
    </citation>
    <scope>NUCLEOTIDE SEQUENCE [LARGE SCALE GENOMIC DNA]</scope>
    <source>
        <strain evidence="9">cv. MD2</strain>
        <tissue evidence="8">Leaf</tissue>
    </source>
</reference>
<dbReference type="InterPro" id="IPR036291">
    <property type="entry name" value="NAD(P)-bd_dom_sf"/>
</dbReference>
<dbReference type="Proteomes" id="UP000092600">
    <property type="component" value="Unassembled WGS sequence"/>
</dbReference>
<dbReference type="InterPro" id="IPR016040">
    <property type="entry name" value="NAD(P)-bd_dom"/>
</dbReference>
<dbReference type="PANTHER" id="PTHR43574">
    <property type="entry name" value="EPIMERASE-RELATED"/>
    <property type="match status" value="1"/>
</dbReference>
<dbReference type="InterPro" id="IPR001509">
    <property type="entry name" value="Epimerase_deHydtase"/>
</dbReference>
<evidence type="ECO:0000256" key="2">
    <source>
        <dbReference type="ARBA" id="ARBA00023027"/>
    </source>
</evidence>
<feature type="transmembrane region" description="Helical" evidence="5">
    <location>
        <begin position="47"/>
        <end position="64"/>
    </location>
</feature>
<keyword evidence="5" id="KW-0812">Transmembrane</keyword>
<evidence type="ECO:0000256" key="5">
    <source>
        <dbReference type="SAM" id="Phobius"/>
    </source>
</evidence>
<keyword evidence="5" id="KW-1133">Transmembrane helix</keyword>
<evidence type="ECO:0000256" key="1">
    <source>
        <dbReference type="ARBA" id="ARBA00007637"/>
    </source>
</evidence>
<dbReference type="Pfam" id="PF16363">
    <property type="entry name" value="GDP_Man_Dehyd"/>
    <property type="match status" value="1"/>
</dbReference>
<sequence length="438" mass="48045">MRAVKMGGEAAEEEGFPSTPGKVKMERGGPGQYNRQLQRCFASTSSLFLWALFLVALTASYLSFQSFVDTSSRYLSASWGGLHWERRLRASARPRRPDGLCVLVTGAAGFVGSHASLALRRRGDGVLASTTSTPTTTPPQARAPVPPASHGVFVVEGDLNDAPLLARLFAAAPFTHVLHLAAQAGVRYALENPASYVAQRRRPRRAPRGLPRRRPQPAVVWARLRPHRPPRLALRRHQEGRRGDHPRLQPHLRPLRHRPPLLHRLRALGPPDMAYFAFARAILQGKPITVYRGRDGVDLARDFTYIDDVVRGCVASLDTARRARGPRGAEAREAQYRIYNLGNTSPVTVPALVGILERHLKAKARRNVVEMPGNGDVPFTHANISLARAELGYKPTTNLDAGLKKFVKWYLSYYGYTSRAGSGPNNKPNAAAAAAAAV</sequence>
<gene>
    <name evidence="8" type="ORF">ACMD2_09437</name>
</gene>
<name>A0A199VQ98_ANACO</name>
<evidence type="ECO:0000256" key="3">
    <source>
        <dbReference type="ARBA" id="ARBA00023235"/>
    </source>
</evidence>
<evidence type="ECO:0000313" key="9">
    <source>
        <dbReference type="Proteomes" id="UP000092600"/>
    </source>
</evidence>